<dbReference type="PANTHER" id="PTHR43657">
    <property type="entry name" value="TRYPTOPHAN RNA-BINDING ATTENUATOR PROTEIN-LIKE PROTEIN"/>
    <property type="match status" value="1"/>
</dbReference>
<dbReference type="OrthoDB" id="9779518at2"/>
<dbReference type="InterPro" id="IPR002838">
    <property type="entry name" value="AIM24"/>
</dbReference>
<dbReference type="InterPro" id="IPR036983">
    <property type="entry name" value="AIM24_sf"/>
</dbReference>
<dbReference type="Proteomes" id="UP000243745">
    <property type="component" value="Unassembled WGS sequence"/>
</dbReference>
<dbReference type="Pfam" id="PF01987">
    <property type="entry name" value="AIM24"/>
    <property type="match status" value="1"/>
</dbReference>
<dbReference type="EMBL" id="FOXF01000034">
    <property type="protein sequence ID" value="SFP53642.1"/>
    <property type="molecule type" value="Genomic_DNA"/>
</dbReference>
<keyword evidence="2" id="KW-1185">Reference proteome</keyword>
<organism evidence="1 2">
    <name type="scientific">Ruminobacter amylophilus</name>
    <dbReference type="NCBI Taxonomy" id="867"/>
    <lineage>
        <taxon>Bacteria</taxon>
        <taxon>Pseudomonadati</taxon>
        <taxon>Pseudomonadota</taxon>
        <taxon>Gammaproteobacteria</taxon>
        <taxon>Aeromonadales</taxon>
        <taxon>Succinivibrionaceae</taxon>
        <taxon>Ruminobacter</taxon>
    </lineage>
</organism>
<evidence type="ECO:0000313" key="1">
    <source>
        <dbReference type="EMBL" id="SFP53642.1"/>
    </source>
</evidence>
<protein>
    <submittedName>
        <fullName evidence="1">TIGR00266 family protein</fullName>
    </submittedName>
</protein>
<dbReference type="InterPro" id="IPR016031">
    <property type="entry name" value="Trp_RNA-bd_attenuator-like_dom"/>
</dbReference>
<dbReference type="SUPFAM" id="SSF51219">
    <property type="entry name" value="TRAP-like"/>
    <property type="match status" value="1"/>
</dbReference>
<name>A0A662ZIF0_9GAMM</name>
<reference evidence="1 2" key="1">
    <citation type="submission" date="2016-10" db="EMBL/GenBank/DDBJ databases">
        <authorList>
            <person name="Varghese N."/>
            <person name="Submissions S."/>
        </authorList>
    </citation>
    <scope>NUCLEOTIDE SEQUENCE [LARGE SCALE GENOMIC DNA]</scope>
    <source>
        <strain evidence="1 2">DSM 1361</strain>
    </source>
</reference>
<accession>A0A662ZIF0</accession>
<dbReference type="Gene3D" id="3.60.160.10">
    <property type="entry name" value="Mitochondrial biogenesis AIM24"/>
    <property type="match status" value="1"/>
</dbReference>
<gene>
    <name evidence="1" type="ORF">SAMN02910344_01652</name>
</gene>
<dbReference type="NCBIfam" id="TIGR00266">
    <property type="entry name" value="TIGR00266 family protein"/>
    <property type="match status" value="1"/>
</dbReference>
<dbReference type="RefSeq" id="WP_093142729.1">
    <property type="nucleotide sequence ID" value="NZ_FOXF01000034.1"/>
</dbReference>
<evidence type="ECO:0000313" key="2">
    <source>
        <dbReference type="Proteomes" id="UP000243745"/>
    </source>
</evidence>
<dbReference type="PANTHER" id="PTHR43657:SF1">
    <property type="entry name" value="ALTERED INHERITANCE OF MITOCHONDRIA PROTEIN 24, MITOCHONDRIAL"/>
    <property type="match status" value="1"/>
</dbReference>
<dbReference type="AlphaFoldDB" id="A0A662ZIF0"/>
<sequence>MEYQVLYQNTFPILEVKLESGEKINCERGSMIAMTQGLELKGDVKGGIVSGLIRKFLTNESFFTQNITATKGAGTADIGASIPGTIVPLEITPGANMIVQKGGYLASTEGIEISTKMQGLIKGVTSKEGFFLIRLSGSGTAFINALGAAKRYDLQPGEELVVDNGHLLAWDENMKYVMTKSSTIISSLTSGEGLVCKFTGPGTLYIHTIKYDSAASTTKGILGLFMQ</sequence>
<proteinExistence type="predicted"/>